<organism evidence="1 2">
    <name type="scientific">Duganella lactea</name>
    <dbReference type="NCBI Taxonomy" id="2692173"/>
    <lineage>
        <taxon>Bacteria</taxon>
        <taxon>Pseudomonadati</taxon>
        <taxon>Pseudomonadota</taxon>
        <taxon>Betaproteobacteria</taxon>
        <taxon>Burkholderiales</taxon>
        <taxon>Oxalobacteraceae</taxon>
        <taxon>Telluria group</taxon>
        <taxon>Duganella</taxon>
    </lineage>
</organism>
<name>A0ABW9VD13_9BURK</name>
<evidence type="ECO:0008006" key="3">
    <source>
        <dbReference type="Google" id="ProtNLM"/>
    </source>
</evidence>
<evidence type="ECO:0000313" key="1">
    <source>
        <dbReference type="EMBL" id="MYM36595.1"/>
    </source>
</evidence>
<sequence>MARTEQTPERLKAGVTIKAEKHTTIQLLSPKVELLIGGPYKATDGMHTYGHMALRVSTVKQERVYDFGRYGRTNGEYSATGDGILRVWTDFGVYIRGENSYGRVTKGFSYNLTEEQATKILYHYEQLTVGATKRRATHPKEEEYKLPKDYDAITNNCATMSLSGARLALPGIDAQASKYNEGRGMSDVEKIAARASNFGFWPSHIFMPADVQVMLETERKYTPSKIESYRRGAK</sequence>
<dbReference type="EMBL" id="WWCO01000016">
    <property type="protein sequence ID" value="MYM36595.1"/>
    <property type="molecule type" value="Genomic_DNA"/>
</dbReference>
<keyword evidence="2" id="KW-1185">Reference proteome</keyword>
<protein>
    <recommendedName>
        <fullName evidence="3">DUF4105 domain-containing protein</fullName>
    </recommendedName>
</protein>
<dbReference type="RefSeq" id="WP_160991953.1">
    <property type="nucleotide sequence ID" value="NZ_WWCO01000016.1"/>
</dbReference>
<comment type="caution">
    <text evidence="1">The sequence shown here is derived from an EMBL/GenBank/DDBJ whole genome shotgun (WGS) entry which is preliminary data.</text>
</comment>
<evidence type="ECO:0000313" key="2">
    <source>
        <dbReference type="Proteomes" id="UP000449678"/>
    </source>
</evidence>
<gene>
    <name evidence="1" type="ORF">GTP38_19890</name>
</gene>
<dbReference type="Proteomes" id="UP000449678">
    <property type="component" value="Unassembled WGS sequence"/>
</dbReference>
<accession>A0ABW9VD13</accession>
<proteinExistence type="predicted"/>
<reference evidence="1 2" key="1">
    <citation type="submission" date="2019-12" db="EMBL/GenBank/DDBJ databases">
        <title>Novel species isolated from a subtropical stream in China.</title>
        <authorList>
            <person name="Lu H."/>
        </authorList>
    </citation>
    <scope>NUCLEOTIDE SEQUENCE [LARGE SCALE GENOMIC DNA]</scope>
    <source>
        <strain evidence="1 2">FT94W</strain>
    </source>
</reference>